<gene>
    <name evidence="1" type="ORF">DW767_11560</name>
</gene>
<accession>A0A414I667</accession>
<sequence length="191" mass="22653">MYGIEFYDEYLLHMGNLKNKPDLATPYKIEYLKTLIKDNKVYKFISFQEHSEIKLKTLMEEKIWFSFYKTLNDDTEFQINYKIKKVVSKTGCSKDYIKLITNYLTEMYDVFSLTYSYEDYMWREYAAGGNGVCVEYNVGDYDFLYPVEYCDKSAIDFTQMIIEAIKNEGMALSIIPWVVKNSYNLNARLDS</sequence>
<dbReference type="AlphaFoldDB" id="A0A414I667"/>
<reference evidence="1 2" key="1">
    <citation type="submission" date="2018-08" db="EMBL/GenBank/DDBJ databases">
        <title>A genome reference for cultivated species of the human gut microbiota.</title>
        <authorList>
            <person name="Zou Y."/>
            <person name="Xue W."/>
            <person name="Luo G."/>
        </authorList>
    </citation>
    <scope>NUCLEOTIDE SEQUENCE [LARGE SCALE GENOMIC DNA]</scope>
    <source>
        <strain evidence="1 2">AM29-25AC</strain>
    </source>
</reference>
<name>A0A414I667_9FIRM</name>
<organism evidence="1 2">
    <name type="scientific">Blautia obeum</name>
    <dbReference type="NCBI Taxonomy" id="40520"/>
    <lineage>
        <taxon>Bacteria</taxon>
        <taxon>Bacillati</taxon>
        <taxon>Bacillota</taxon>
        <taxon>Clostridia</taxon>
        <taxon>Lachnospirales</taxon>
        <taxon>Lachnospiraceae</taxon>
        <taxon>Blautia</taxon>
    </lineage>
</organism>
<protein>
    <submittedName>
        <fullName evidence="1">DUF2971 domain-containing protein</fullName>
    </submittedName>
</protein>
<comment type="caution">
    <text evidence="1">The sequence shown here is derived from an EMBL/GenBank/DDBJ whole genome shotgun (WGS) entry which is preliminary data.</text>
</comment>
<dbReference type="Proteomes" id="UP000284644">
    <property type="component" value="Unassembled WGS sequence"/>
</dbReference>
<dbReference type="EMBL" id="QSJW01000007">
    <property type="protein sequence ID" value="RHE11288.1"/>
    <property type="molecule type" value="Genomic_DNA"/>
</dbReference>
<evidence type="ECO:0000313" key="2">
    <source>
        <dbReference type="Proteomes" id="UP000284644"/>
    </source>
</evidence>
<evidence type="ECO:0000313" key="1">
    <source>
        <dbReference type="EMBL" id="RHE11288.1"/>
    </source>
</evidence>
<dbReference type="RefSeq" id="WP_118045541.1">
    <property type="nucleotide sequence ID" value="NZ_QSJW01000007.1"/>
</dbReference>
<proteinExistence type="predicted"/>